<dbReference type="KEGG" id="bgp:BGL_2c20520"/>
<feature type="compositionally biased region" description="Acidic residues" evidence="1">
    <location>
        <begin position="205"/>
        <end position="218"/>
    </location>
</feature>
<reference evidence="3" key="1">
    <citation type="submission" date="2011-03" db="EMBL/GenBank/DDBJ databases">
        <authorList>
            <person name="Voget S."/>
            <person name="Streit W.R."/>
            <person name="Jaeger K.E."/>
            <person name="Daniel R."/>
        </authorList>
    </citation>
    <scope>NUCLEOTIDE SEQUENCE [LARGE SCALE GENOMIC DNA]</scope>
    <source>
        <strain evidence="3">PG1</strain>
    </source>
</reference>
<feature type="compositionally biased region" description="Basic and acidic residues" evidence="1">
    <location>
        <begin position="219"/>
        <end position="230"/>
    </location>
</feature>
<evidence type="ECO:0000313" key="2">
    <source>
        <dbReference type="EMBL" id="AJK50116.1"/>
    </source>
</evidence>
<organism evidence="2 3">
    <name type="scientific">Burkholderia plantarii</name>
    <dbReference type="NCBI Taxonomy" id="41899"/>
    <lineage>
        <taxon>Bacteria</taxon>
        <taxon>Pseudomonadati</taxon>
        <taxon>Pseudomonadota</taxon>
        <taxon>Betaproteobacteria</taxon>
        <taxon>Burkholderiales</taxon>
        <taxon>Burkholderiaceae</taxon>
        <taxon>Burkholderia</taxon>
    </lineage>
</organism>
<dbReference type="AlphaFoldDB" id="A0A0B6SCY6"/>
<proteinExistence type="predicted"/>
<accession>A0A0B6SCY6</accession>
<name>A0A0B6SCY6_BURPL</name>
<dbReference type="Proteomes" id="UP000031838">
    <property type="component" value="Chromosome 2"/>
</dbReference>
<dbReference type="EMBL" id="CP002581">
    <property type="protein sequence ID" value="AJK50116.1"/>
    <property type="molecule type" value="Genomic_DNA"/>
</dbReference>
<protein>
    <submittedName>
        <fullName evidence="2">Uncharacterized protein</fullName>
    </submittedName>
</protein>
<evidence type="ECO:0000256" key="1">
    <source>
        <dbReference type="SAM" id="MobiDB-lite"/>
    </source>
</evidence>
<reference evidence="2 3" key="2">
    <citation type="journal article" date="2016" name="Appl. Microbiol. Biotechnol.">
        <title>Mutations improving production and secretion of extracellular lipase by Burkholderia glumae PG1.</title>
        <authorList>
            <person name="Knapp A."/>
            <person name="Voget S."/>
            <person name="Gao R."/>
            <person name="Zaburannyi N."/>
            <person name="Krysciak D."/>
            <person name="Breuer M."/>
            <person name="Hauer B."/>
            <person name="Streit W.R."/>
            <person name="Muller R."/>
            <person name="Daniel R."/>
            <person name="Jaeger K.E."/>
        </authorList>
    </citation>
    <scope>NUCLEOTIDE SEQUENCE [LARGE SCALE GENOMIC DNA]</scope>
    <source>
        <strain evidence="2 3">PG1</strain>
    </source>
</reference>
<gene>
    <name evidence="2" type="ORF">BGL_2c20520</name>
</gene>
<dbReference type="HOGENOM" id="CLU_104954_0_0_4"/>
<sequence length="230" mass="25296">MPREDEAALMRRGPPGEPARTLLRAASVLRRAGSSRRAAARRGIDVAEKSRGNGMLPRRKFNRRTSRGNMSAFLQGLFNDPEFVAQIEDGIRDRLIGQETDLDHRDVNWDPPATVTDATVTELGFTPGDSPDSGIEVTGRANVTVHYIDSNDENSEHEITLDGDVMATISLDLPDDVTDDSDAEDFLDEVEVDWDADDVAFSPDVEGEEPPDDDDDEDGPRGNDDEDGRD</sequence>
<keyword evidence="3" id="KW-1185">Reference proteome</keyword>
<feature type="region of interest" description="Disordered" evidence="1">
    <location>
        <begin position="1"/>
        <end position="20"/>
    </location>
</feature>
<feature type="region of interest" description="Disordered" evidence="1">
    <location>
        <begin position="192"/>
        <end position="230"/>
    </location>
</feature>
<evidence type="ECO:0000313" key="3">
    <source>
        <dbReference type="Proteomes" id="UP000031838"/>
    </source>
</evidence>